<protein>
    <submittedName>
        <fullName evidence="1">Uncharacterized protein</fullName>
    </submittedName>
</protein>
<evidence type="ECO:0000313" key="1">
    <source>
        <dbReference type="EMBL" id="OQX09578.1"/>
    </source>
</evidence>
<dbReference type="EMBL" id="MTEJ01000139">
    <property type="protein sequence ID" value="OQX09578.1"/>
    <property type="molecule type" value="Genomic_DNA"/>
</dbReference>
<proteinExistence type="predicted"/>
<comment type="caution">
    <text evidence="1">The sequence shown here is derived from an EMBL/GenBank/DDBJ whole genome shotgun (WGS) entry which is preliminary data.</text>
</comment>
<name>A0A1Y1QMW4_9GAMM</name>
<dbReference type="Proteomes" id="UP000192491">
    <property type="component" value="Unassembled WGS sequence"/>
</dbReference>
<gene>
    <name evidence="1" type="ORF">BWK73_22495</name>
</gene>
<organism evidence="1 2">
    <name type="scientific">Thiothrix lacustris</name>
    <dbReference type="NCBI Taxonomy" id="525917"/>
    <lineage>
        <taxon>Bacteria</taxon>
        <taxon>Pseudomonadati</taxon>
        <taxon>Pseudomonadota</taxon>
        <taxon>Gammaproteobacteria</taxon>
        <taxon>Thiotrichales</taxon>
        <taxon>Thiotrichaceae</taxon>
        <taxon>Thiothrix</taxon>
    </lineage>
</organism>
<evidence type="ECO:0000313" key="2">
    <source>
        <dbReference type="Proteomes" id="UP000192491"/>
    </source>
</evidence>
<reference evidence="1 2" key="1">
    <citation type="submission" date="2017-01" db="EMBL/GenBank/DDBJ databases">
        <title>Novel large sulfur bacteria in the metagenomes of groundwater-fed chemosynthetic microbial mats in the Lake Huron basin.</title>
        <authorList>
            <person name="Sharrar A.M."/>
            <person name="Flood B.E."/>
            <person name="Bailey J.V."/>
            <person name="Jones D.S."/>
            <person name="Biddanda B."/>
            <person name="Ruberg S.A."/>
            <person name="Marcus D.N."/>
            <person name="Dick G.J."/>
        </authorList>
    </citation>
    <scope>NUCLEOTIDE SEQUENCE [LARGE SCALE GENOMIC DNA]</scope>
    <source>
        <strain evidence="1">A8</strain>
    </source>
</reference>
<accession>A0A1Y1QMW4</accession>
<sequence length="164" mass="18535">MKYFFPLLMALVILAGVSLIVTPFIAEYIFPASKTTLRAADPKEATQALADWFGVPPNNLSGVQAIKQVATQGNTSWFTFTLERTPVEHFIVQNQLKQQALTPEILQNTFMAQTPPIAWWQPAQLQRETCFIGKVEERAMGLIYDAERKVGFLILRTYVKPAKF</sequence>
<dbReference type="AlphaFoldDB" id="A0A1Y1QMW4"/>